<keyword evidence="2" id="KW-1185">Reference proteome</keyword>
<gene>
    <name evidence="1" type="ORF">VFPPC_18253</name>
</gene>
<organism evidence="1 2">
    <name type="scientific">Pochonia chlamydosporia 170</name>
    <dbReference type="NCBI Taxonomy" id="1380566"/>
    <lineage>
        <taxon>Eukaryota</taxon>
        <taxon>Fungi</taxon>
        <taxon>Dikarya</taxon>
        <taxon>Ascomycota</taxon>
        <taxon>Pezizomycotina</taxon>
        <taxon>Sordariomycetes</taxon>
        <taxon>Hypocreomycetidae</taxon>
        <taxon>Hypocreales</taxon>
        <taxon>Clavicipitaceae</taxon>
        <taxon>Pochonia</taxon>
    </lineage>
</organism>
<dbReference type="EMBL" id="LSBJ02000004">
    <property type="protein sequence ID" value="OWT43026.1"/>
    <property type="molecule type" value="Genomic_DNA"/>
</dbReference>
<comment type="caution">
    <text evidence="1">The sequence shown here is derived from an EMBL/GenBank/DDBJ whole genome shotgun (WGS) entry which is preliminary data.</text>
</comment>
<evidence type="ECO:0000313" key="1">
    <source>
        <dbReference type="EMBL" id="OWT43026.1"/>
    </source>
</evidence>
<dbReference type="KEGG" id="pchm:VFPPC_18253"/>
<evidence type="ECO:0000313" key="2">
    <source>
        <dbReference type="Proteomes" id="UP000078397"/>
    </source>
</evidence>
<proteinExistence type="predicted"/>
<reference evidence="1 2" key="1">
    <citation type="journal article" date="2016" name="PLoS Pathog.">
        <title>Biosynthesis of antibiotic leucinostatins in bio-control fungus Purpureocillium lilacinum and their inhibition on phytophthora revealed by genome mining.</title>
        <authorList>
            <person name="Wang G."/>
            <person name="Liu Z."/>
            <person name="Lin R."/>
            <person name="Li E."/>
            <person name="Mao Z."/>
            <person name="Ling J."/>
            <person name="Yang Y."/>
            <person name="Yin W.B."/>
            <person name="Xie B."/>
        </authorList>
    </citation>
    <scope>NUCLEOTIDE SEQUENCE [LARGE SCALE GENOMIC DNA]</scope>
    <source>
        <strain evidence="1">170</strain>
    </source>
</reference>
<sequence length="148" mass="16788">MILAVASGCYQLSRHSRICPHLVAVSNQNLHGKSGPYGYFPLEEERICHLDVYLPSRRVSARRPRWYLGASFLPIQRQPNTRTVGPSTLILTHLERYKLGNAAVAMWMPHALHGMQGLVRNDQGKSSIEWRKCLKPRFTPGTPLTSLR</sequence>
<dbReference type="GeneID" id="33937090"/>
<protein>
    <submittedName>
        <fullName evidence="1">Uncharacterized protein</fullName>
    </submittedName>
</protein>
<name>A0A219AQG0_METCM</name>
<accession>A0A219AQG0</accession>
<dbReference type="Proteomes" id="UP000078397">
    <property type="component" value="Unassembled WGS sequence"/>
</dbReference>
<dbReference type="AlphaFoldDB" id="A0A219AQG0"/>
<dbReference type="RefSeq" id="XP_022285481.1">
    <property type="nucleotide sequence ID" value="XM_022429896.1"/>
</dbReference>